<dbReference type="Pfam" id="PF22799">
    <property type="entry name" value="PIR1-like_C"/>
    <property type="match status" value="1"/>
</dbReference>
<feature type="region of interest" description="Disordered" evidence="3">
    <location>
        <begin position="192"/>
        <end position="251"/>
    </location>
</feature>
<evidence type="ECO:0000259" key="5">
    <source>
        <dbReference type="Pfam" id="PF22799"/>
    </source>
</evidence>
<name>A0A4Z1KF05_9HELO</name>
<dbReference type="GO" id="GO:0031505">
    <property type="term" value="P:fungal-type cell wall organization"/>
    <property type="evidence" value="ECO:0007669"/>
    <property type="project" value="UniProtKB-ARBA"/>
</dbReference>
<keyword evidence="7" id="KW-1185">Reference proteome</keyword>
<evidence type="ECO:0000313" key="6">
    <source>
        <dbReference type="EMBL" id="TGO80007.1"/>
    </source>
</evidence>
<keyword evidence="1 4" id="KW-0732">Signal</keyword>
<dbReference type="InterPro" id="IPR054508">
    <property type="entry name" value="PIR1-like_C"/>
</dbReference>
<gene>
    <name evidence="6" type="ORF">BELL_0017g00220</name>
</gene>
<protein>
    <recommendedName>
        <fullName evidence="5">Cell wall mannoprotein PIR1-like C-terminal domain-containing protein</fullName>
    </recommendedName>
</protein>
<dbReference type="Pfam" id="PF00399">
    <property type="entry name" value="PIR"/>
    <property type="match status" value="6"/>
</dbReference>
<evidence type="ECO:0000256" key="4">
    <source>
        <dbReference type="SAM" id="SignalP"/>
    </source>
</evidence>
<dbReference type="PANTHER" id="PTHR47254:SF2">
    <property type="entry name" value="COVALENTLY-LINKED CELL WALL PROTEIN"/>
    <property type="match status" value="1"/>
</dbReference>
<feature type="chain" id="PRO_5021506333" description="Cell wall mannoprotein PIR1-like C-terminal domain-containing protein" evidence="4">
    <location>
        <begin position="18"/>
        <end position="396"/>
    </location>
</feature>
<feature type="domain" description="Cell wall mannoprotein PIR1-like C-terminal" evidence="5">
    <location>
        <begin position="72"/>
        <end position="124"/>
    </location>
</feature>
<evidence type="ECO:0000256" key="3">
    <source>
        <dbReference type="SAM" id="MobiDB-lite"/>
    </source>
</evidence>
<dbReference type="EMBL" id="PQXM01000017">
    <property type="protein sequence ID" value="TGO80007.1"/>
    <property type="molecule type" value="Genomic_DNA"/>
</dbReference>
<proteinExistence type="predicted"/>
<reference evidence="6 7" key="1">
    <citation type="submission" date="2017-12" db="EMBL/GenBank/DDBJ databases">
        <title>Comparative genomics of Botrytis spp.</title>
        <authorList>
            <person name="Valero-Jimenez C.A."/>
            <person name="Tapia P."/>
            <person name="Veloso J."/>
            <person name="Silva-Moreno E."/>
            <person name="Staats M."/>
            <person name="Valdes J.H."/>
            <person name="Van Kan J.A.L."/>
        </authorList>
    </citation>
    <scope>NUCLEOTIDE SEQUENCE [LARGE SCALE GENOMIC DNA]</scope>
    <source>
        <strain evidence="6 7">Be9601</strain>
    </source>
</reference>
<feature type="compositionally biased region" description="Polar residues" evidence="3">
    <location>
        <begin position="206"/>
        <end position="221"/>
    </location>
</feature>
<dbReference type="GO" id="GO:0005199">
    <property type="term" value="F:structural constituent of cell wall"/>
    <property type="evidence" value="ECO:0007669"/>
    <property type="project" value="InterPro"/>
</dbReference>
<dbReference type="Proteomes" id="UP000297229">
    <property type="component" value="Unassembled WGS sequence"/>
</dbReference>
<accession>A0A4Z1KF05</accession>
<dbReference type="PROSITE" id="PS50256">
    <property type="entry name" value="PIR_REPEAT_2"/>
    <property type="match status" value="8"/>
</dbReference>
<organism evidence="6 7">
    <name type="scientific">Botrytis elliptica</name>
    <dbReference type="NCBI Taxonomy" id="278938"/>
    <lineage>
        <taxon>Eukaryota</taxon>
        <taxon>Fungi</taxon>
        <taxon>Dikarya</taxon>
        <taxon>Ascomycota</taxon>
        <taxon>Pezizomycotina</taxon>
        <taxon>Leotiomycetes</taxon>
        <taxon>Helotiales</taxon>
        <taxon>Sclerotiniaceae</taxon>
        <taxon>Botrytis</taxon>
    </lineage>
</organism>
<dbReference type="AlphaFoldDB" id="A0A4Z1KF05"/>
<feature type="signal peptide" evidence="4">
    <location>
        <begin position="1"/>
        <end position="17"/>
    </location>
</feature>
<evidence type="ECO:0000256" key="1">
    <source>
        <dbReference type="ARBA" id="ARBA00022729"/>
    </source>
</evidence>
<dbReference type="InterPro" id="IPR000420">
    <property type="entry name" value="Yeast_PIR_rpt"/>
</dbReference>
<sequence length="396" mass="39016">MKTTFVVVAGLASVAYAQVTALITPTASAPDGCATSYSGAFQISTVNVSSVAKRQQKRADCSSSLAVTLNDGILKDQQDRTGYIASNTQFQFDGPPQTGAIYTGGWSVCSNGSLALGGSAVFYQYGEQCSQILIQTSACSPAAGSGVVGQSTDGQATATAIASLSSAAVSQISDGQPQGATSASPISQISDGQIQAPTSAGGAPITQISDGQVQGATSVAPSPTGAPVSQIPDGQIQGATSASAAPSAEISQIPDGQIQAPTSAEAPSAVISQIPDGQIQAPTSSEAPAAVISQIPDGQNPSSHYTEAPAAVISQIPDGQIQAPTSAATLETSTSLAGPVISQISDGQIQAPTATPTNDAYSSTTSAPADFTGAANAYQVSGSLAAAAIGLFAAIL</sequence>
<comment type="caution">
    <text evidence="6">The sequence shown here is derived from an EMBL/GenBank/DDBJ whole genome shotgun (WGS) entry which is preliminary data.</text>
</comment>
<evidence type="ECO:0000313" key="7">
    <source>
        <dbReference type="Proteomes" id="UP000297229"/>
    </source>
</evidence>
<dbReference type="PANTHER" id="PTHR47254">
    <property type="entry name" value="CELL WALL MANNOPROTEIN CIS3-RELATED"/>
    <property type="match status" value="1"/>
</dbReference>
<dbReference type="InterPro" id="IPR051153">
    <property type="entry name" value="Yeast_CWMannoprotein_PIR"/>
</dbReference>
<keyword evidence="2" id="KW-0677">Repeat</keyword>
<evidence type="ECO:0000256" key="2">
    <source>
        <dbReference type="ARBA" id="ARBA00022737"/>
    </source>
</evidence>
<dbReference type="GO" id="GO:0009277">
    <property type="term" value="C:fungal-type cell wall"/>
    <property type="evidence" value="ECO:0007669"/>
    <property type="project" value="TreeGrafter"/>
</dbReference>